<protein>
    <submittedName>
        <fullName evidence="1">Uncharacterized protein</fullName>
    </submittedName>
</protein>
<comment type="caution">
    <text evidence="1">The sequence shown here is derived from an EMBL/GenBank/DDBJ whole genome shotgun (WGS) entry which is preliminary data.</text>
</comment>
<proteinExistence type="predicted"/>
<name>A0A2S3VYI7_9PROT</name>
<sequence length="126" mass="13708">MVGDVALQQDMSLRLRPARAARHLVEELHRAFGRAQVAPAKAEVRIDDAHHRQVREVPPLCDDLRADHQVDLAPGDAFDRVRRGGRTVERVARHHKDARIGEGGARLLGNAFDAGADGGQAVFGVA</sequence>
<organism evidence="1 2">
    <name type="scientific">Novacetimonas maltaceti</name>
    <dbReference type="NCBI Taxonomy" id="1203393"/>
    <lineage>
        <taxon>Bacteria</taxon>
        <taxon>Pseudomonadati</taxon>
        <taxon>Pseudomonadota</taxon>
        <taxon>Alphaproteobacteria</taxon>
        <taxon>Acetobacterales</taxon>
        <taxon>Acetobacteraceae</taxon>
        <taxon>Novacetimonas</taxon>
    </lineage>
</organism>
<keyword evidence="2" id="KW-1185">Reference proteome</keyword>
<reference evidence="1 2" key="1">
    <citation type="submission" date="2018-01" db="EMBL/GenBank/DDBJ databases">
        <title>Draft Genome Sequence of Komagataeibacter maltaceti LMG 1529, a Vinegar Producing Acetic Acid Bacterium Isolated from Malt Vinegar Brewery Acetifiers.</title>
        <authorList>
            <person name="Zhang Q."/>
            <person name="Hollensteiner J."/>
            <person name="Poehlein A."/>
            <person name="Daniel R."/>
        </authorList>
    </citation>
    <scope>NUCLEOTIDE SEQUENCE [LARGE SCALE GENOMIC DNA]</scope>
    <source>
        <strain evidence="1 2">LMG 1529</strain>
    </source>
</reference>
<dbReference type="EMBL" id="POTC01000051">
    <property type="protein sequence ID" value="POF61675.1"/>
    <property type="molecule type" value="Genomic_DNA"/>
</dbReference>
<dbReference type="AlphaFoldDB" id="A0A2S3VYI7"/>
<evidence type="ECO:0000313" key="1">
    <source>
        <dbReference type="EMBL" id="POF61675.1"/>
    </source>
</evidence>
<gene>
    <name evidence="1" type="ORF">KMAL_26850</name>
</gene>
<dbReference type="Proteomes" id="UP000237344">
    <property type="component" value="Unassembled WGS sequence"/>
</dbReference>
<evidence type="ECO:0000313" key="2">
    <source>
        <dbReference type="Proteomes" id="UP000237344"/>
    </source>
</evidence>
<accession>A0A2S3VYI7</accession>